<evidence type="ECO:0000313" key="2">
    <source>
        <dbReference type="EMBL" id="KAF9781551.1"/>
    </source>
</evidence>
<evidence type="ECO:0000313" key="3">
    <source>
        <dbReference type="Proteomes" id="UP000736335"/>
    </source>
</evidence>
<reference evidence="2" key="2">
    <citation type="submission" date="2020-11" db="EMBL/GenBank/DDBJ databases">
        <authorList>
            <consortium name="DOE Joint Genome Institute"/>
            <person name="Kuo A."/>
            <person name="Miyauchi S."/>
            <person name="Kiss E."/>
            <person name="Drula E."/>
            <person name="Kohler A."/>
            <person name="Sanchez-Garcia M."/>
            <person name="Andreopoulos B."/>
            <person name="Barry K.W."/>
            <person name="Bonito G."/>
            <person name="Buee M."/>
            <person name="Carver A."/>
            <person name="Chen C."/>
            <person name="Cichocki N."/>
            <person name="Clum A."/>
            <person name="Culley D."/>
            <person name="Crous P.W."/>
            <person name="Fauchery L."/>
            <person name="Girlanda M."/>
            <person name="Hayes R."/>
            <person name="Keri Z."/>
            <person name="Labutti K."/>
            <person name="Lipzen A."/>
            <person name="Lombard V."/>
            <person name="Magnuson J."/>
            <person name="Maillard F."/>
            <person name="Morin E."/>
            <person name="Murat C."/>
            <person name="Nolan M."/>
            <person name="Ohm R."/>
            <person name="Pangilinan J."/>
            <person name="Pereira M."/>
            <person name="Perotto S."/>
            <person name="Peter M."/>
            <person name="Riley R."/>
            <person name="Sitrit Y."/>
            <person name="Stielow B."/>
            <person name="Szollosi G."/>
            <person name="Zifcakova L."/>
            <person name="Stursova M."/>
            <person name="Spatafora J.W."/>
            <person name="Tedersoo L."/>
            <person name="Vaario L.-M."/>
            <person name="Yamada A."/>
            <person name="Yan M."/>
            <person name="Wang P."/>
            <person name="Xu J."/>
            <person name="Bruns T."/>
            <person name="Baldrian P."/>
            <person name="Vilgalys R."/>
            <person name="Henrissat B."/>
            <person name="Grigoriev I.V."/>
            <person name="Hibbett D."/>
            <person name="Nagy L.G."/>
            <person name="Martin F.M."/>
        </authorList>
    </citation>
    <scope>NUCLEOTIDE SEQUENCE</scope>
    <source>
        <strain evidence="2">UH-Tt-Lm1</strain>
    </source>
</reference>
<gene>
    <name evidence="2" type="ORF">BJ322DRAFT_230327</name>
</gene>
<reference evidence="2" key="1">
    <citation type="journal article" date="2020" name="Nat. Commun.">
        <title>Large-scale genome sequencing of mycorrhizal fungi provides insights into the early evolution of symbiotic traits.</title>
        <authorList>
            <person name="Miyauchi S."/>
            <person name="Kiss E."/>
            <person name="Kuo A."/>
            <person name="Drula E."/>
            <person name="Kohler A."/>
            <person name="Sanchez-Garcia M."/>
            <person name="Morin E."/>
            <person name="Andreopoulos B."/>
            <person name="Barry K.W."/>
            <person name="Bonito G."/>
            <person name="Buee M."/>
            <person name="Carver A."/>
            <person name="Chen C."/>
            <person name="Cichocki N."/>
            <person name="Clum A."/>
            <person name="Culley D."/>
            <person name="Crous P.W."/>
            <person name="Fauchery L."/>
            <person name="Girlanda M."/>
            <person name="Hayes R.D."/>
            <person name="Keri Z."/>
            <person name="LaButti K."/>
            <person name="Lipzen A."/>
            <person name="Lombard V."/>
            <person name="Magnuson J."/>
            <person name="Maillard F."/>
            <person name="Murat C."/>
            <person name="Nolan M."/>
            <person name="Ohm R.A."/>
            <person name="Pangilinan J."/>
            <person name="Pereira M.F."/>
            <person name="Perotto S."/>
            <person name="Peter M."/>
            <person name="Pfister S."/>
            <person name="Riley R."/>
            <person name="Sitrit Y."/>
            <person name="Stielow J.B."/>
            <person name="Szollosi G."/>
            <person name="Zifcakova L."/>
            <person name="Stursova M."/>
            <person name="Spatafora J.W."/>
            <person name="Tedersoo L."/>
            <person name="Vaario L.M."/>
            <person name="Yamada A."/>
            <person name="Yan M."/>
            <person name="Wang P."/>
            <person name="Xu J."/>
            <person name="Bruns T."/>
            <person name="Baldrian P."/>
            <person name="Vilgalys R."/>
            <person name="Dunand C."/>
            <person name="Henrissat B."/>
            <person name="Grigoriev I.V."/>
            <person name="Hibbett D."/>
            <person name="Nagy L.G."/>
            <person name="Martin F.M."/>
        </authorList>
    </citation>
    <scope>NUCLEOTIDE SEQUENCE</scope>
    <source>
        <strain evidence="2">UH-Tt-Lm1</strain>
    </source>
</reference>
<dbReference type="AlphaFoldDB" id="A0A9P6H8S7"/>
<accession>A0A9P6H8S7</accession>
<feature type="region of interest" description="Disordered" evidence="1">
    <location>
        <begin position="78"/>
        <end position="98"/>
    </location>
</feature>
<evidence type="ECO:0000256" key="1">
    <source>
        <dbReference type="SAM" id="MobiDB-lite"/>
    </source>
</evidence>
<dbReference type="EMBL" id="WIUZ02000013">
    <property type="protein sequence ID" value="KAF9781551.1"/>
    <property type="molecule type" value="Genomic_DNA"/>
</dbReference>
<keyword evidence="3" id="KW-1185">Reference proteome</keyword>
<dbReference type="OrthoDB" id="10570943at2759"/>
<organism evidence="2 3">
    <name type="scientific">Thelephora terrestris</name>
    <dbReference type="NCBI Taxonomy" id="56493"/>
    <lineage>
        <taxon>Eukaryota</taxon>
        <taxon>Fungi</taxon>
        <taxon>Dikarya</taxon>
        <taxon>Basidiomycota</taxon>
        <taxon>Agaricomycotina</taxon>
        <taxon>Agaricomycetes</taxon>
        <taxon>Thelephorales</taxon>
        <taxon>Thelephoraceae</taxon>
        <taxon>Thelephora</taxon>
    </lineage>
</organism>
<name>A0A9P6H8S7_9AGAM</name>
<protein>
    <submittedName>
        <fullName evidence="2">Uncharacterized protein</fullName>
    </submittedName>
</protein>
<proteinExistence type="predicted"/>
<sequence>MTRIGRFLPYCLDLGRYIAWVDGRILLKESFTTSEKQPPLAPLSNALMPGILESSAKWPPQGLRQRGSDASISYRSNYSSDSISSIPPSPTPKLSSPSPRAIEISTAFERVTDLSTSLQTVFLKNSSEAVVATRKRVKEFQAAVADFFDELRRLPDDVPSTPALISAVQGCSFEVHCFGASAEAFRVGYQERQREELVIMLRGAMESIIDRSGNYQGRTRNWNDFGWPSYELVGRCERQWSCVRETGLRTKCLLDGTPQ</sequence>
<dbReference type="Proteomes" id="UP000736335">
    <property type="component" value="Unassembled WGS sequence"/>
</dbReference>
<comment type="caution">
    <text evidence="2">The sequence shown here is derived from an EMBL/GenBank/DDBJ whole genome shotgun (WGS) entry which is preliminary data.</text>
</comment>